<feature type="region of interest" description="Disordered" evidence="1">
    <location>
        <begin position="373"/>
        <end position="418"/>
    </location>
</feature>
<feature type="compositionally biased region" description="Polar residues" evidence="1">
    <location>
        <begin position="58"/>
        <end position="71"/>
    </location>
</feature>
<evidence type="ECO:0000256" key="1">
    <source>
        <dbReference type="SAM" id="MobiDB-lite"/>
    </source>
</evidence>
<keyword evidence="3" id="KW-1185">Reference proteome</keyword>
<dbReference type="InParanoid" id="S2IY47"/>
<dbReference type="Proteomes" id="UP000014254">
    <property type="component" value="Unassembled WGS sequence"/>
</dbReference>
<sequence length="553" mass="59804">MENISRHFVKRVLAASERNSVVRRANRVGYHFPIKIMKTRMIKNISTAALRMRRFVSRSPSPVPEQSSDAGPNQEDEDGVLPYDEGTDAFNYLASQNVAAHYNTTGPSAAAAAGANNDWWFEHDGLHTEEHEEEELNSDDDDEEINSYISFNDNTNADDALPLVNTINTANEQDGQYQQQQVPATPSPVIGYGLDLDTSSDDYHLDLTASNESVTDQQLVATVTDTGNIQDGLSAAWSWLDNIDPENLTTAEIEQLLLTQTSELASSNLAVSPTMTDDNSPLTQANELDSVGLVVVSAITDSDHLSTQTSELAANNLETESAITESNHVLAQTSELVSVDFVVAPTITNSIQLLTQSSNLAFGNLTAAPVNTDNVQYDNMPHEGVTDDENSSPESSNTSLSPSPPSKNRTATVNKEDDDQIWTTLNDANNYNLSAAPVQYHLPIQSHEYATAVNSLDISTSIATAAYPADGKLNARGIKRPLEDESDSPTPSKKHQGSQEYATAVNSLGISTNITVAAYPADGKPKAKGTKRSLEDESDNPAPTKKHQGERAL</sequence>
<proteinExistence type="predicted"/>
<feature type="compositionally biased region" description="Low complexity" evidence="1">
    <location>
        <begin position="392"/>
        <end position="401"/>
    </location>
</feature>
<protein>
    <submittedName>
        <fullName evidence="2">Uncharacterized protein</fullName>
    </submittedName>
</protein>
<name>S2IY47_MUCC1</name>
<gene>
    <name evidence="2" type="ORF">HMPREF1544_10589</name>
</gene>
<evidence type="ECO:0000313" key="3">
    <source>
        <dbReference type="Proteomes" id="UP000014254"/>
    </source>
</evidence>
<dbReference type="OrthoDB" id="10418515at2759"/>
<reference evidence="3" key="1">
    <citation type="submission" date="2013-05" db="EMBL/GenBank/DDBJ databases">
        <title>The Genome sequence of Mucor circinelloides f. circinelloides 1006PhL.</title>
        <authorList>
            <consortium name="The Broad Institute Genomics Platform"/>
            <person name="Cuomo C."/>
            <person name="Earl A."/>
            <person name="Findley K."/>
            <person name="Lee S.C."/>
            <person name="Walker B."/>
            <person name="Young S."/>
            <person name="Zeng Q."/>
            <person name="Gargeya S."/>
            <person name="Fitzgerald M."/>
            <person name="Haas B."/>
            <person name="Abouelleil A."/>
            <person name="Allen A.W."/>
            <person name="Alvarado L."/>
            <person name="Arachchi H.M."/>
            <person name="Berlin A.M."/>
            <person name="Chapman S.B."/>
            <person name="Gainer-Dewar J."/>
            <person name="Goldberg J."/>
            <person name="Griggs A."/>
            <person name="Gujja S."/>
            <person name="Hansen M."/>
            <person name="Howarth C."/>
            <person name="Imamovic A."/>
            <person name="Ireland A."/>
            <person name="Larimer J."/>
            <person name="McCowan C."/>
            <person name="Murphy C."/>
            <person name="Pearson M."/>
            <person name="Poon T.W."/>
            <person name="Priest M."/>
            <person name="Roberts A."/>
            <person name="Saif S."/>
            <person name="Shea T."/>
            <person name="Sisk P."/>
            <person name="Sykes S."/>
            <person name="Wortman J."/>
            <person name="Nusbaum C."/>
            <person name="Birren B."/>
        </authorList>
    </citation>
    <scope>NUCLEOTIDE SEQUENCE [LARGE SCALE GENOMIC DNA]</scope>
    <source>
        <strain evidence="3">1006PhL</strain>
    </source>
</reference>
<dbReference type="AlphaFoldDB" id="S2IY47"/>
<evidence type="ECO:0000313" key="2">
    <source>
        <dbReference type="EMBL" id="EPB82686.1"/>
    </source>
</evidence>
<feature type="region of interest" description="Disordered" evidence="1">
    <location>
        <begin position="517"/>
        <end position="553"/>
    </location>
</feature>
<feature type="region of interest" description="Disordered" evidence="1">
    <location>
        <begin position="481"/>
        <end position="501"/>
    </location>
</feature>
<feature type="region of interest" description="Disordered" evidence="1">
    <location>
        <begin position="57"/>
        <end position="85"/>
    </location>
</feature>
<dbReference type="VEuPathDB" id="FungiDB:HMPREF1544_10589"/>
<organism evidence="2 3">
    <name type="scientific">Mucor circinelloides f. circinelloides (strain 1006PhL)</name>
    <name type="common">Mucormycosis agent</name>
    <name type="synonym">Calyptromyces circinelloides</name>
    <dbReference type="NCBI Taxonomy" id="1220926"/>
    <lineage>
        <taxon>Eukaryota</taxon>
        <taxon>Fungi</taxon>
        <taxon>Fungi incertae sedis</taxon>
        <taxon>Mucoromycota</taxon>
        <taxon>Mucoromycotina</taxon>
        <taxon>Mucoromycetes</taxon>
        <taxon>Mucorales</taxon>
        <taxon>Mucorineae</taxon>
        <taxon>Mucoraceae</taxon>
        <taxon>Mucor</taxon>
    </lineage>
</organism>
<dbReference type="EMBL" id="KE124103">
    <property type="protein sequence ID" value="EPB82686.1"/>
    <property type="molecule type" value="Genomic_DNA"/>
</dbReference>
<accession>S2IY47</accession>